<sequence length="128" mass="14195">MLPVILYGSRPDRVEVRAGTTERTQASSIRRVNAHGHMGFAAPDKHQARQALATREGAQSRCYRDGGQSHSQIVPPTGLPVVHLPGKGARRCKSLGSFKRQSLLVLEIHRLVRPETLRQDDPSRLESQ</sequence>
<comment type="caution">
    <text evidence="1">The sequence shown here is derived from an EMBL/GenBank/DDBJ whole genome shotgun (WGS) entry which is preliminary data.</text>
</comment>
<organism evidence="1 2">
    <name type="scientific">Fusarium decemcellulare</name>
    <dbReference type="NCBI Taxonomy" id="57161"/>
    <lineage>
        <taxon>Eukaryota</taxon>
        <taxon>Fungi</taxon>
        <taxon>Dikarya</taxon>
        <taxon>Ascomycota</taxon>
        <taxon>Pezizomycotina</taxon>
        <taxon>Sordariomycetes</taxon>
        <taxon>Hypocreomycetidae</taxon>
        <taxon>Hypocreales</taxon>
        <taxon>Nectriaceae</taxon>
        <taxon>Fusarium</taxon>
        <taxon>Fusarium decemcellulare species complex</taxon>
    </lineage>
</organism>
<accession>A0ACC1RGU2</accession>
<dbReference type="EMBL" id="JANRMS010003611">
    <property type="protein sequence ID" value="KAJ3517052.1"/>
    <property type="molecule type" value="Genomic_DNA"/>
</dbReference>
<name>A0ACC1RGU2_9HYPO</name>
<proteinExistence type="predicted"/>
<dbReference type="Proteomes" id="UP001148629">
    <property type="component" value="Unassembled WGS sequence"/>
</dbReference>
<gene>
    <name evidence="1" type="ORF">NM208_g14760</name>
</gene>
<evidence type="ECO:0000313" key="2">
    <source>
        <dbReference type="Proteomes" id="UP001148629"/>
    </source>
</evidence>
<reference evidence="1" key="1">
    <citation type="submission" date="2022-08" db="EMBL/GenBank/DDBJ databases">
        <title>Genome Sequence of Fusarium decemcellulare.</title>
        <authorList>
            <person name="Buettner E."/>
        </authorList>
    </citation>
    <scope>NUCLEOTIDE SEQUENCE</scope>
    <source>
        <strain evidence="1">Babe19</strain>
    </source>
</reference>
<keyword evidence="2" id="KW-1185">Reference proteome</keyword>
<protein>
    <submittedName>
        <fullName evidence="1">Uncharacterized protein</fullName>
    </submittedName>
</protein>
<evidence type="ECO:0000313" key="1">
    <source>
        <dbReference type="EMBL" id="KAJ3517052.1"/>
    </source>
</evidence>